<keyword evidence="6" id="KW-1185">Reference proteome</keyword>
<sequence length="690" mass="77069">MLLQVVDVISAVLDLPAWAPKLVLVILLVGLIPALVFAWAFEMTPEGLKKESDVDRSDSIAGATARKLNYVITSFLVLAVVLLLVERQMRPAVTAPADVAPVAAAIEVERDRSIAVLPFVNMSSDVEQEFFSDGITEEILNSLASVKELKVAGRTSSFAFKGQNDDLRRIGDSLGVQHILEGSVRKSGAKVRITAQLIQVDNGFHLWSETYDRELTDVFAIQDEIANEILKQLKSHLVGAEEVLAEAMRTTPEVYELYLRAKQRIYARERNEIKLAIAELDEAIRQDENYAPAYAQRGIATMLSSDQQYGDIPHQEARRRGKRYIDEALRLWPESAEAWAGLGLYYDRDSELATDALVKALEINPNMIDASNWLQISLRNAGQMRSALNILRDIVERDPLYRPAFSNAMQMFHAYGLSDEADKLLQRIEAFDPDHSSLFLARATSYLYAGETGRGLQQLEESAKLGELSGVEQLYLSYGLMDTGQAERALNEGSIYFRPDALYQVGRKEEAIALAYEHARGGEPYSLFFMLVRENRDKELVDYIEERWPGLQAFADENPGDDAGYSLMIQVALAYRRTGNDARADEALQLVDSWMNVLESNGVDNTLYTLGQASYLAMLGDVEGALAGLKEAADEGLSSATDPDITYPEFAVLQGDPRYAYIKATMLDNLNYNRRILELPPFDANYQVRQ</sequence>
<proteinExistence type="predicted"/>
<gene>
    <name evidence="5" type="ORF">BA177_01730</name>
</gene>
<evidence type="ECO:0000313" key="5">
    <source>
        <dbReference type="EMBL" id="ANO50106.1"/>
    </source>
</evidence>
<dbReference type="Gene3D" id="1.25.40.10">
    <property type="entry name" value="Tetratricopeptide repeat domain"/>
    <property type="match status" value="2"/>
</dbReference>
<keyword evidence="2" id="KW-0802">TPR repeat</keyword>
<dbReference type="STRING" id="1548547.BA177_01730"/>
<keyword evidence="4" id="KW-1133">Transmembrane helix</keyword>
<dbReference type="SUPFAM" id="SSF48452">
    <property type="entry name" value="TPR-like"/>
    <property type="match status" value="2"/>
</dbReference>
<dbReference type="Proteomes" id="UP000092695">
    <property type="component" value="Chromosome"/>
</dbReference>
<evidence type="ECO:0000256" key="3">
    <source>
        <dbReference type="SAM" id="Coils"/>
    </source>
</evidence>
<dbReference type="InterPro" id="IPR050498">
    <property type="entry name" value="Ycf3"/>
</dbReference>
<dbReference type="PANTHER" id="PTHR44858:SF1">
    <property type="entry name" value="UDP-N-ACETYLGLUCOSAMINE--PEPTIDE N-ACETYLGLUCOSAMINYLTRANSFERASE SPINDLY-RELATED"/>
    <property type="match status" value="1"/>
</dbReference>
<dbReference type="Gene3D" id="3.40.50.10070">
    <property type="entry name" value="TolB, N-terminal domain"/>
    <property type="match status" value="1"/>
</dbReference>
<keyword evidence="4" id="KW-0812">Transmembrane</keyword>
<dbReference type="EMBL" id="CP016268">
    <property type="protein sequence ID" value="ANO50106.1"/>
    <property type="molecule type" value="Genomic_DNA"/>
</dbReference>
<dbReference type="AlphaFoldDB" id="A0A193LCE5"/>
<evidence type="ECO:0000256" key="1">
    <source>
        <dbReference type="ARBA" id="ARBA00022737"/>
    </source>
</evidence>
<evidence type="ECO:0000313" key="6">
    <source>
        <dbReference type="Proteomes" id="UP000092695"/>
    </source>
</evidence>
<dbReference type="PANTHER" id="PTHR44858">
    <property type="entry name" value="TETRATRICOPEPTIDE REPEAT PROTEIN 6"/>
    <property type="match status" value="1"/>
</dbReference>
<keyword evidence="4" id="KW-0472">Membrane</keyword>
<organism evidence="5 6">
    <name type="scientific">Woeseia oceani</name>
    <dbReference type="NCBI Taxonomy" id="1548547"/>
    <lineage>
        <taxon>Bacteria</taxon>
        <taxon>Pseudomonadati</taxon>
        <taxon>Pseudomonadota</taxon>
        <taxon>Gammaproteobacteria</taxon>
        <taxon>Woeseiales</taxon>
        <taxon>Woeseiaceae</taxon>
        <taxon>Woeseia</taxon>
    </lineage>
</organism>
<feature type="transmembrane region" description="Helical" evidence="4">
    <location>
        <begin position="22"/>
        <end position="41"/>
    </location>
</feature>
<reference evidence="5 6" key="1">
    <citation type="submission" date="2016-06" db="EMBL/GenBank/DDBJ databases">
        <title>Complete genome sequence of a deep-branching marine Gamma Proteobacterium Woeseia oceani type strain XK5.</title>
        <authorList>
            <person name="Mu D."/>
            <person name="Du Z."/>
        </authorList>
    </citation>
    <scope>NUCLEOTIDE SEQUENCE [LARGE SCALE GENOMIC DNA]</scope>
    <source>
        <strain evidence="5 6">XK5</strain>
    </source>
</reference>
<keyword evidence="1" id="KW-0677">Repeat</keyword>
<feature type="coiled-coil region" evidence="3">
    <location>
        <begin position="230"/>
        <end position="286"/>
    </location>
</feature>
<keyword evidence="3" id="KW-0175">Coiled coil</keyword>
<name>A0A193LCE5_9GAMM</name>
<evidence type="ECO:0000256" key="2">
    <source>
        <dbReference type="ARBA" id="ARBA00022803"/>
    </source>
</evidence>
<evidence type="ECO:0000256" key="4">
    <source>
        <dbReference type="SAM" id="Phobius"/>
    </source>
</evidence>
<dbReference type="KEGG" id="woc:BA177_01730"/>
<accession>A0A193LCE5</accession>
<feature type="transmembrane region" description="Helical" evidence="4">
    <location>
        <begin position="68"/>
        <end position="85"/>
    </location>
</feature>
<protein>
    <submittedName>
        <fullName evidence="5">Uncharacterized protein</fullName>
    </submittedName>
</protein>
<dbReference type="InterPro" id="IPR011990">
    <property type="entry name" value="TPR-like_helical_dom_sf"/>
</dbReference>